<reference evidence="1 2" key="1">
    <citation type="journal article" date="2009" name="Int. J. Syst. Evol. Microbiol.">
        <title>Transfer of Teichococcus ludipueritiae and Muricoccus roseus to the genus Roseomonas, as Roseomonas ludipueritiae comb. nov. and Roseomonas rosea comb. nov., respectively, and emended description of the genus Roseomonas.</title>
        <authorList>
            <person name="Sanchez-Porro C."/>
            <person name="Gallego V."/>
            <person name="Busse H.J."/>
            <person name="Kampfer P."/>
            <person name="Ventosa A."/>
        </authorList>
    </citation>
    <scope>NUCLEOTIDE SEQUENCE [LARGE SCALE GENOMIC DNA]</scope>
    <source>
        <strain evidence="1 2">DSM 14915</strain>
    </source>
</reference>
<keyword evidence="2" id="KW-1185">Reference proteome</keyword>
<name>A0ABR7R566_9PROT</name>
<sequence length="58" mass="5974">MVGMKAVDLQACTGIPKRTLKLEDGSELLSYEQANANVGGFDMTLPLVGGFKVAGSGS</sequence>
<dbReference type="RefSeq" id="WP_187777959.1">
    <property type="nucleotide sequence ID" value="NZ_JACTUZ010000020.1"/>
</dbReference>
<organism evidence="1 2">
    <name type="scientific">Pseudoroseomonas ludipueritiae</name>
    <dbReference type="NCBI Taxonomy" id="198093"/>
    <lineage>
        <taxon>Bacteria</taxon>
        <taxon>Pseudomonadati</taxon>
        <taxon>Pseudomonadota</taxon>
        <taxon>Alphaproteobacteria</taxon>
        <taxon>Acetobacterales</taxon>
        <taxon>Acetobacteraceae</taxon>
        <taxon>Pseudoroseomonas</taxon>
    </lineage>
</organism>
<evidence type="ECO:0000313" key="1">
    <source>
        <dbReference type="EMBL" id="MBC9176818.1"/>
    </source>
</evidence>
<comment type="caution">
    <text evidence="1">The sequence shown here is derived from an EMBL/GenBank/DDBJ whole genome shotgun (WGS) entry which is preliminary data.</text>
</comment>
<proteinExistence type="predicted"/>
<gene>
    <name evidence="1" type="ORF">IBL25_07675</name>
</gene>
<dbReference type="EMBL" id="JACTUZ010000020">
    <property type="protein sequence ID" value="MBC9176818.1"/>
    <property type="molecule type" value="Genomic_DNA"/>
</dbReference>
<accession>A0ABR7R566</accession>
<protein>
    <submittedName>
        <fullName evidence="1">Uncharacterized protein</fullName>
    </submittedName>
</protein>
<dbReference type="Proteomes" id="UP000603940">
    <property type="component" value="Unassembled WGS sequence"/>
</dbReference>
<evidence type="ECO:0000313" key="2">
    <source>
        <dbReference type="Proteomes" id="UP000603940"/>
    </source>
</evidence>